<gene>
    <name evidence="2" type="ORF">DESUT3_17400</name>
</gene>
<name>A0ABM8HP29_9BACT</name>
<dbReference type="EMBL" id="AP024355">
    <property type="protein sequence ID" value="BCR04671.1"/>
    <property type="molecule type" value="Genomic_DNA"/>
</dbReference>
<dbReference type="RefSeq" id="WP_221252125.1">
    <property type="nucleotide sequence ID" value="NZ_AP024355.1"/>
</dbReference>
<reference evidence="2 3" key="2">
    <citation type="journal article" date="2021" name="Int. J. Syst. Evol. Microbiol.">
        <title>Isolation and Polyphasic Characterization of Desulfuromonas versatilis sp. Nov., an Electrogenic Bacteria Capable of Versatile Metabolism Isolated from a Graphene Oxide-Reducing Enrichment Culture.</title>
        <authorList>
            <person name="Xie L."/>
            <person name="Yoshida N."/>
            <person name="Ishii S."/>
            <person name="Meng L."/>
        </authorList>
    </citation>
    <scope>NUCLEOTIDE SEQUENCE [LARGE SCALE GENOMIC DNA]</scope>
    <source>
        <strain evidence="2 3">NIT-T3</strain>
    </source>
</reference>
<dbReference type="Pfam" id="PF13692">
    <property type="entry name" value="Glyco_trans_1_4"/>
    <property type="match status" value="1"/>
</dbReference>
<dbReference type="InterPro" id="IPR050194">
    <property type="entry name" value="Glycosyltransferase_grp1"/>
</dbReference>
<dbReference type="PANTHER" id="PTHR45947:SF3">
    <property type="entry name" value="SULFOQUINOVOSYL TRANSFERASE SQD2"/>
    <property type="match status" value="1"/>
</dbReference>
<dbReference type="InterPro" id="IPR028098">
    <property type="entry name" value="Glyco_trans_4-like_N"/>
</dbReference>
<protein>
    <submittedName>
        <fullName evidence="2">Glycosyl transferase</fullName>
    </submittedName>
</protein>
<dbReference type="CDD" id="cd03801">
    <property type="entry name" value="GT4_PimA-like"/>
    <property type="match status" value="1"/>
</dbReference>
<dbReference type="Gene3D" id="3.40.50.2000">
    <property type="entry name" value="Glycogen Phosphorylase B"/>
    <property type="match status" value="2"/>
</dbReference>
<organism evidence="2 3">
    <name type="scientific">Desulfuromonas versatilis</name>
    <dbReference type="NCBI Taxonomy" id="2802975"/>
    <lineage>
        <taxon>Bacteria</taxon>
        <taxon>Pseudomonadati</taxon>
        <taxon>Thermodesulfobacteriota</taxon>
        <taxon>Desulfuromonadia</taxon>
        <taxon>Desulfuromonadales</taxon>
        <taxon>Desulfuromonadaceae</taxon>
        <taxon>Desulfuromonas</taxon>
    </lineage>
</organism>
<keyword evidence="2" id="KW-0808">Transferase</keyword>
<dbReference type="Pfam" id="PF13439">
    <property type="entry name" value="Glyco_transf_4"/>
    <property type="match status" value="1"/>
</dbReference>
<dbReference type="PANTHER" id="PTHR45947">
    <property type="entry name" value="SULFOQUINOVOSYL TRANSFERASE SQD2"/>
    <property type="match status" value="1"/>
</dbReference>
<accession>A0ABM8HP29</accession>
<proteinExistence type="predicted"/>
<sequence length="359" mass="40668">MAGVEIEIGMKVLFVAQKYYPHIGGVEKHLRELSTGLLRDGHTVTIIVRKHKDSLKNFEKVAGVDVIRLKNSTKGVAGRFSNCLRVLMKLPAFVTADVVHFHDYSAMWSCAPIVLFLKLIWKRVFITFHGWEGVFPPKKNVIFKRKICEKIADGNICIGHYITKWYGTKPDYVIYGGVHQNTGPTDQGNYAVYIGRLASDTGIFTYLKAWEKIAKENDNLSLIICGDGPLREELEGYACRNNLNNIEFKGFLVETEGVLRNAKIVLTSGYLGILEAFSMGKPVVSVFDNQLKKDYLEMIPHSREMMWIAQDSDEVADCINALLLGQSKTRPALSFAQENSWERVKSSYCDLWGWHDNHL</sequence>
<reference evidence="2 3" key="1">
    <citation type="journal article" date="2016" name="C (Basel)">
        <title>Selective Growth of and Electricity Production by Marine Exoelectrogenic Bacteria in Self-Aggregated Hydrogel of Microbially Reduced Graphene Oxide.</title>
        <authorList>
            <person name="Yoshida N."/>
            <person name="Goto Y."/>
            <person name="Miyata Y."/>
        </authorList>
    </citation>
    <scope>NUCLEOTIDE SEQUENCE [LARGE SCALE GENOMIC DNA]</scope>
    <source>
        <strain evidence="2 3">NIT-T3</strain>
    </source>
</reference>
<evidence type="ECO:0000313" key="2">
    <source>
        <dbReference type="EMBL" id="BCR04671.1"/>
    </source>
</evidence>
<dbReference type="SUPFAM" id="SSF53756">
    <property type="entry name" value="UDP-Glycosyltransferase/glycogen phosphorylase"/>
    <property type="match status" value="1"/>
</dbReference>
<dbReference type="Proteomes" id="UP001319827">
    <property type="component" value="Chromosome"/>
</dbReference>
<evidence type="ECO:0000259" key="1">
    <source>
        <dbReference type="Pfam" id="PF13439"/>
    </source>
</evidence>
<keyword evidence="3" id="KW-1185">Reference proteome</keyword>
<dbReference type="GO" id="GO:0016740">
    <property type="term" value="F:transferase activity"/>
    <property type="evidence" value="ECO:0007669"/>
    <property type="project" value="UniProtKB-KW"/>
</dbReference>
<feature type="domain" description="Glycosyltransferase subfamily 4-like N-terminal" evidence="1">
    <location>
        <begin position="23"/>
        <end position="178"/>
    </location>
</feature>
<evidence type="ECO:0000313" key="3">
    <source>
        <dbReference type="Proteomes" id="UP001319827"/>
    </source>
</evidence>